<accession>A0A848RGJ4</accession>
<sequence length="305" mass="35806">MNNMIIYEDKSKINLTHQNKKISILNIKEFKENLEKIEADYIKNKKFIDIDNYICLYNFIFINNLSNFIKDLAIKEKTKQILFSKSLRTKGKETIKLNKNISIEDIIGNIILCLLKSEEYLKEKISIDYVDKFKEGESESQINICDIMQYIPANIDKLIKKLKVDLIAFNYVKKDDKKENFVLPIYIDEETLLEKGIDYSKFLPNWTSVSYLKMLIKIHDFFVDYYELETKKGLVYDDLMLALIYLMEYEVKDYPKGLQKSIEVGRATKGKCYFIDGIVNPVAIDQKLAITLQGKDLFKKVIKLV</sequence>
<dbReference type="EMBL" id="JABDSR010000002">
    <property type="protein sequence ID" value="NMW84396.1"/>
    <property type="molecule type" value="Genomic_DNA"/>
</dbReference>
<gene>
    <name evidence="1" type="ORF">HKO22_01380</name>
</gene>
<organism evidence="1 2">
    <name type="scientific">Peptoniphilus faecalis</name>
    <dbReference type="NCBI Taxonomy" id="2731255"/>
    <lineage>
        <taxon>Bacteria</taxon>
        <taxon>Bacillati</taxon>
        <taxon>Bacillota</taxon>
        <taxon>Tissierellia</taxon>
        <taxon>Tissierellales</taxon>
        <taxon>Peptoniphilaceae</taxon>
        <taxon>Peptoniphilus</taxon>
    </lineage>
</organism>
<name>A0A848RGJ4_9FIRM</name>
<dbReference type="Proteomes" id="UP000568273">
    <property type="component" value="Unassembled WGS sequence"/>
</dbReference>
<evidence type="ECO:0000313" key="2">
    <source>
        <dbReference type="Proteomes" id="UP000568273"/>
    </source>
</evidence>
<dbReference type="RefSeq" id="WP_169968016.1">
    <property type="nucleotide sequence ID" value="NZ_JABDSR010000002.1"/>
</dbReference>
<dbReference type="AlphaFoldDB" id="A0A848RGJ4"/>
<protein>
    <submittedName>
        <fullName evidence="1">Uncharacterized protein</fullName>
    </submittedName>
</protein>
<comment type="caution">
    <text evidence="1">The sequence shown here is derived from an EMBL/GenBank/DDBJ whole genome shotgun (WGS) entry which is preliminary data.</text>
</comment>
<proteinExistence type="predicted"/>
<evidence type="ECO:0000313" key="1">
    <source>
        <dbReference type="EMBL" id="NMW84396.1"/>
    </source>
</evidence>
<keyword evidence="2" id="KW-1185">Reference proteome</keyword>
<reference evidence="1" key="1">
    <citation type="submission" date="2020-04" db="EMBL/GenBank/DDBJ databases">
        <title>Peptoniphilus sp. nov. isolated from swine feces.</title>
        <authorList>
            <person name="Ryu S.W."/>
        </authorList>
    </citation>
    <scope>NUCLEOTIDE SEQUENCE [LARGE SCALE GENOMIC DNA]</scope>
    <source>
        <strain evidence="1">AGMB00490</strain>
    </source>
</reference>